<feature type="region of interest" description="Disordered" evidence="2">
    <location>
        <begin position="174"/>
        <end position="194"/>
    </location>
</feature>
<evidence type="ECO:0000256" key="2">
    <source>
        <dbReference type="SAM" id="MobiDB-lite"/>
    </source>
</evidence>
<feature type="chain" id="PRO_5020812504" evidence="3">
    <location>
        <begin position="22"/>
        <end position="554"/>
    </location>
</feature>
<dbReference type="PANTHER" id="PTHR42754:SF1">
    <property type="entry name" value="LIPOPROTEIN"/>
    <property type="match status" value="1"/>
</dbReference>
<reference evidence="6" key="1">
    <citation type="submission" date="2019-01" db="EMBL/GenBank/DDBJ databases">
        <title>Cytophagaceae bacterium strain CAR-16.</title>
        <authorList>
            <person name="Chen W.-M."/>
        </authorList>
    </citation>
    <scope>NUCLEOTIDE SEQUENCE [LARGE SCALE GENOMIC DNA]</scope>
    <source>
        <strain evidence="6">WWJ-16</strain>
    </source>
</reference>
<proteinExistence type="predicted"/>
<evidence type="ECO:0000313" key="6">
    <source>
        <dbReference type="Proteomes" id="UP000289857"/>
    </source>
</evidence>
<protein>
    <submittedName>
        <fullName evidence="5">T9SS type A sorting domain-containing protein</fullName>
    </submittedName>
</protein>
<dbReference type="Proteomes" id="UP000289857">
    <property type="component" value="Unassembled WGS sequence"/>
</dbReference>
<keyword evidence="1 3" id="KW-0732">Signal</keyword>
<dbReference type="SUPFAM" id="SSF50998">
    <property type="entry name" value="Quinoprotein alcohol dehydrogenase-like"/>
    <property type="match status" value="1"/>
</dbReference>
<name>A0A4Q1K6Z6_9FLAO</name>
<comment type="caution">
    <text evidence="5">The sequence shown here is derived from an EMBL/GenBank/DDBJ whole genome shotgun (WGS) entry which is preliminary data.</text>
</comment>
<gene>
    <name evidence="5" type="ORF">EQG61_12100</name>
</gene>
<feature type="signal peptide" evidence="3">
    <location>
        <begin position="1"/>
        <end position="21"/>
    </location>
</feature>
<evidence type="ECO:0000259" key="4">
    <source>
        <dbReference type="Pfam" id="PF18962"/>
    </source>
</evidence>
<dbReference type="NCBIfam" id="TIGR04183">
    <property type="entry name" value="Por_Secre_tail"/>
    <property type="match status" value="1"/>
</dbReference>
<evidence type="ECO:0000313" key="5">
    <source>
        <dbReference type="EMBL" id="RXR21459.1"/>
    </source>
</evidence>
<dbReference type="OrthoDB" id="9811934at2"/>
<dbReference type="Gene3D" id="2.80.10.50">
    <property type="match status" value="1"/>
</dbReference>
<dbReference type="AlphaFoldDB" id="A0A4Q1K6Z6"/>
<dbReference type="InterPro" id="IPR026444">
    <property type="entry name" value="Secre_tail"/>
</dbReference>
<evidence type="ECO:0000256" key="1">
    <source>
        <dbReference type="ARBA" id="ARBA00022729"/>
    </source>
</evidence>
<dbReference type="RefSeq" id="WP_129462209.1">
    <property type="nucleotide sequence ID" value="NZ_SBKN01000008.1"/>
</dbReference>
<accession>A0A4Q1K6Z6</accession>
<dbReference type="Pfam" id="PF18962">
    <property type="entry name" value="Por_Secre_tail"/>
    <property type="match status" value="1"/>
</dbReference>
<sequence>MRSSTILLALTLGWTSSQSVAAQKILWDKSLGGKQSDYLMDALPTPDYGFLLAGSSLSIKSGNKQQTTQGDLDFWLWKMDEKGDQEWQKNFGGSGSDLLYSITASPDGGYLIAGTSNSPKSFDKKTASLGGDDIWLIKLNPRGEEEWQLTLGGMDQEKIAQVIPTRNGGFLVAGSSASEPRQDRSPMDPKAPSRLKSGALYGDLDYWVIQLNSKGEVEWQQTYGGQYVDELRSVAATADGGFILGGYSNSPVSGTKTERNRGIGDYWVIRIDEKGTVLWQRTLGGDQDDQLYSVLVTHDQNILLGGNSNSGSSDEKTSSNQEGTDFWLVKLDTAGNLLWQQTYNFGKTDVLTTLVENKDHSLLLGGFAQGEYSLLSKGKGKLGLGKGEPKAKKGTDDFIALKVNEKGEEIWSRTVGSNGKEVLRKVVETRDGGYLMAGTSFSKATGDKTSSVGRNDFWVVKLKDEQKPDTPKLTIEASPNPTYGFTTVVIGYEFESGTATVVDLSGRVLQQFAINSRTVPVDLSSLPEGIYVVNIKTDKQSDGVKIIKRTTKTN</sequence>
<evidence type="ECO:0000256" key="3">
    <source>
        <dbReference type="SAM" id="SignalP"/>
    </source>
</evidence>
<feature type="domain" description="Secretion system C-terminal sorting" evidence="4">
    <location>
        <begin position="479"/>
        <end position="547"/>
    </location>
</feature>
<keyword evidence="6" id="KW-1185">Reference proteome</keyword>
<organism evidence="5 6">
    <name type="scientific">Flavobacterium stagni</name>
    <dbReference type="NCBI Taxonomy" id="2506421"/>
    <lineage>
        <taxon>Bacteria</taxon>
        <taxon>Pseudomonadati</taxon>
        <taxon>Bacteroidota</taxon>
        <taxon>Flavobacteriia</taxon>
        <taxon>Flavobacteriales</taxon>
        <taxon>Flavobacteriaceae</taxon>
        <taxon>Flavobacterium</taxon>
    </lineage>
</organism>
<dbReference type="PANTHER" id="PTHR42754">
    <property type="entry name" value="ENDOGLUCANASE"/>
    <property type="match status" value="1"/>
</dbReference>
<dbReference type="EMBL" id="SBKN01000008">
    <property type="protein sequence ID" value="RXR21459.1"/>
    <property type="molecule type" value="Genomic_DNA"/>
</dbReference>
<dbReference type="InterPro" id="IPR011047">
    <property type="entry name" value="Quinoprotein_ADH-like_sf"/>
</dbReference>